<dbReference type="SUPFAM" id="SSF50370">
    <property type="entry name" value="Ricin B-like lectins"/>
    <property type="match status" value="1"/>
</dbReference>
<feature type="transmembrane region" description="Helical" evidence="17">
    <location>
        <begin position="14"/>
        <end position="38"/>
    </location>
</feature>
<proteinExistence type="inferred from homology"/>
<evidence type="ECO:0000256" key="5">
    <source>
        <dbReference type="ARBA" id="ARBA00022676"/>
    </source>
</evidence>
<keyword evidence="8" id="KW-0479">Metal-binding</keyword>
<keyword evidence="16 17" id="KW-0464">Manganese</keyword>
<dbReference type="GO" id="GO:0006493">
    <property type="term" value="P:protein O-linked glycosylation"/>
    <property type="evidence" value="ECO:0007669"/>
    <property type="project" value="TreeGrafter"/>
</dbReference>
<evidence type="ECO:0000256" key="13">
    <source>
        <dbReference type="ARBA" id="ARBA00023136"/>
    </source>
</evidence>
<dbReference type="InterPro" id="IPR035992">
    <property type="entry name" value="Ricin_B-like_lectins"/>
</dbReference>
<evidence type="ECO:0000256" key="12">
    <source>
        <dbReference type="ARBA" id="ARBA00023034"/>
    </source>
</evidence>
<keyword evidence="11 17" id="KW-1133">Transmembrane helix</keyword>
<dbReference type="InterPro" id="IPR045885">
    <property type="entry name" value="GalNAc-T"/>
</dbReference>
<comment type="subcellular location">
    <subcellularLocation>
        <location evidence="2 17">Golgi apparatus membrane</location>
        <topology evidence="2 17">Single-pass type II membrane protein</topology>
    </subcellularLocation>
</comment>
<evidence type="ECO:0000256" key="2">
    <source>
        <dbReference type="ARBA" id="ARBA00004323"/>
    </source>
</evidence>
<evidence type="ECO:0000313" key="19">
    <source>
        <dbReference type="EMBL" id="CAJ0599890.1"/>
    </source>
</evidence>
<dbReference type="PROSITE" id="PS50231">
    <property type="entry name" value="RICIN_B_LECTIN"/>
    <property type="match status" value="1"/>
</dbReference>
<organism evidence="19 20">
    <name type="scientific">Cylicocyclus nassatus</name>
    <name type="common">Nematode worm</name>
    <dbReference type="NCBI Taxonomy" id="53992"/>
    <lineage>
        <taxon>Eukaryota</taxon>
        <taxon>Metazoa</taxon>
        <taxon>Ecdysozoa</taxon>
        <taxon>Nematoda</taxon>
        <taxon>Chromadorea</taxon>
        <taxon>Rhabditida</taxon>
        <taxon>Rhabditina</taxon>
        <taxon>Rhabditomorpha</taxon>
        <taxon>Strongyloidea</taxon>
        <taxon>Strongylidae</taxon>
        <taxon>Cylicocyclus</taxon>
    </lineage>
</organism>
<feature type="domain" description="Ricin B lectin" evidence="18">
    <location>
        <begin position="471"/>
        <end position="606"/>
    </location>
</feature>
<reference evidence="19" key="1">
    <citation type="submission" date="2023-07" db="EMBL/GenBank/DDBJ databases">
        <authorList>
            <consortium name="CYATHOMIX"/>
        </authorList>
    </citation>
    <scope>NUCLEOTIDE SEQUENCE</scope>
    <source>
        <strain evidence="19">N/A</strain>
    </source>
</reference>
<dbReference type="EMBL" id="CATQJL010000223">
    <property type="protein sequence ID" value="CAJ0599890.1"/>
    <property type="molecule type" value="Genomic_DNA"/>
</dbReference>
<dbReference type="FunFam" id="3.90.550.10:FF:000021">
    <property type="entry name" value="Polypeptide N-acetylgalactosaminyltransferase"/>
    <property type="match status" value="1"/>
</dbReference>
<evidence type="ECO:0000256" key="1">
    <source>
        <dbReference type="ARBA" id="ARBA00001936"/>
    </source>
</evidence>
<dbReference type="Gene3D" id="2.80.10.50">
    <property type="match status" value="1"/>
</dbReference>
<evidence type="ECO:0000256" key="11">
    <source>
        <dbReference type="ARBA" id="ARBA00022989"/>
    </source>
</evidence>
<keyword evidence="13 17" id="KW-0472">Membrane</keyword>
<comment type="cofactor">
    <cofactor evidence="1 17">
        <name>Mn(2+)</name>
        <dbReference type="ChEBI" id="CHEBI:29035"/>
    </cofactor>
</comment>
<keyword evidence="20" id="KW-1185">Reference proteome</keyword>
<dbReference type="InterPro" id="IPR029044">
    <property type="entry name" value="Nucleotide-diphossugar_trans"/>
</dbReference>
<dbReference type="Gene3D" id="3.90.550.10">
    <property type="entry name" value="Spore Coat Polysaccharide Biosynthesis Protein SpsA, Chain A"/>
    <property type="match status" value="1"/>
</dbReference>
<keyword evidence="6 17" id="KW-0808">Transferase</keyword>
<dbReference type="Pfam" id="PF00652">
    <property type="entry name" value="Ricin_B_lectin"/>
    <property type="match status" value="1"/>
</dbReference>
<evidence type="ECO:0000256" key="14">
    <source>
        <dbReference type="ARBA" id="ARBA00023157"/>
    </source>
</evidence>
<keyword evidence="12 17" id="KW-0333">Golgi apparatus</keyword>
<evidence type="ECO:0000259" key="18">
    <source>
        <dbReference type="SMART" id="SM00458"/>
    </source>
</evidence>
<comment type="similarity">
    <text evidence="4 17">Belongs to the glycosyltransferase 2 family. GalNAc-T subfamily.</text>
</comment>
<evidence type="ECO:0000256" key="8">
    <source>
        <dbReference type="ARBA" id="ARBA00022723"/>
    </source>
</evidence>
<dbReference type="PANTHER" id="PTHR11675">
    <property type="entry name" value="N-ACETYLGALACTOSAMINYLTRANSFERASE"/>
    <property type="match status" value="1"/>
</dbReference>
<dbReference type="EC" id="2.4.1.-" evidence="17"/>
<dbReference type="GO" id="GO:0046872">
    <property type="term" value="F:metal ion binding"/>
    <property type="evidence" value="ECO:0007669"/>
    <property type="project" value="UniProtKB-KW"/>
</dbReference>
<dbReference type="Proteomes" id="UP001176961">
    <property type="component" value="Unassembled WGS sequence"/>
</dbReference>
<dbReference type="AlphaFoldDB" id="A0AA36GWZ0"/>
<dbReference type="InterPro" id="IPR000772">
    <property type="entry name" value="Ricin_B_lectin"/>
</dbReference>
<sequence>MLPLYKSRRKVRKFLQYLLLLLGFLLIWCTLTIVILYIQDAFSNPTTPRKEDHRNSRAVQVVVGHYNGNLPQEKLRNLTDEEINANNFNPIGWGEGGKAVRLSRDEEILSDETFSINQFSLFISDRIALNRSLGDYRKPSCRIKKYRNVSELPTTSVIIVYHNEAYSTLLRTVQSVVDRSPRAVLAEVILVDDYSNRTFLKYPVLDEAVKIYPVPVKIIRTKQRVGLIRARLMGAQEAEGEVLTFLDSHCECTEGWLEPLLDRIRDDRKAVVCPVIDVINDRTFQYQKGIDMFRGGFNWNLQFRWYAMPTEMAKQRLQDPSSPIPSPTMAGGLFSIDRHYFEELGTYDHGMDIWGGENLEISFRIWQCGGRVEILPCSHVGHIFRHVSPHDVPGSSSVKVLDSNMVRVAEVWMDEWKYLFYKVAPQTAKLRTKVDMSERMELRRRLHCKSFRWYLENVFTDHHLPMDGDFFGRIAIGSKPYCLVNRPGEPGTKKHRLDVSPCTLGFDHWQFWIYSTDGRLKSDEHMCLSATQVVHTSNEWTVQLKECAGYDMEYWDYNRRRQTFIHRKSGYCLTQRGLGMETLNDLSPPTLSYCGRGVEEQMWTLKSVEWRPDTL</sequence>
<dbReference type="Pfam" id="PF00535">
    <property type="entry name" value="Glycos_transf_2"/>
    <property type="match status" value="1"/>
</dbReference>
<evidence type="ECO:0000256" key="9">
    <source>
        <dbReference type="ARBA" id="ARBA00022734"/>
    </source>
</evidence>
<gene>
    <name evidence="19" type="ORF">CYNAS_LOCUS11873</name>
</gene>
<name>A0AA36GWZ0_CYLNA</name>
<keyword evidence="15" id="KW-0325">Glycoprotein</keyword>
<protein>
    <recommendedName>
        <fullName evidence="17">Polypeptide N-acetylgalactosaminyltransferase</fullName>
        <ecNumber evidence="17">2.4.1.-</ecNumber>
    </recommendedName>
    <alternativeName>
        <fullName evidence="17">Protein-UDP acetylgalactosaminyltransferase</fullName>
    </alternativeName>
</protein>
<dbReference type="GO" id="GO:0004653">
    <property type="term" value="F:polypeptide N-acetylgalactosaminyltransferase activity"/>
    <property type="evidence" value="ECO:0007669"/>
    <property type="project" value="TreeGrafter"/>
</dbReference>
<dbReference type="InterPro" id="IPR001173">
    <property type="entry name" value="Glyco_trans_2-like"/>
</dbReference>
<evidence type="ECO:0000313" key="20">
    <source>
        <dbReference type="Proteomes" id="UP001176961"/>
    </source>
</evidence>
<dbReference type="PANTHER" id="PTHR11675:SF118">
    <property type="entry name" value="POLYPEPTIDE N-ACETYLGALACTOSAMINYLTRANSFERASE 3"/>
    <property type="match status" value="1"/>
</dbReference>
<evidence type="ECO:0000256" key="17">
    <source>
        <dbReference type="RuleBase" id="RU361242"/>
    </source>
</evidence>
<dbReference type="GO" id="GO:0030246">
    <property type="term" value="F:carbohydrate binding"/>
    <property type="evidence" value="ECO:0007669"/>
    <property type="project" value="UniProtKB-KW"/>
</dbReference>
<comment type="pathway">
    <text evidence="3 17">Protein modification; protein glycosylation.</text>
</comment>
<evidence type="ECO:0000256" key="3">
    <source>
        <dbReference type="ARBA" id="ARBA00004922"/>
    </source>
</evidence>
<dbReference type="SMART" id="SM00458">
    <property type="entry name" value="RICIN"/>
    <property type="match status" value="1"/>
</dbReference>
<evidence type="ECO:0000256" key="10">
    <source>
        <dbReference type="ARBA" id="ARBA00022968"/>
    </source>
</evidence>
<keyword evidence="14 17" id="KW-1015">Disulfide bond</keyword>
<evidence type="ECO:0000256" key="6">
    <source>
        <dbReference type="ARBA" id="ARBA00022679"/>
    </source>
</evidence>
<keyword evidence="5 17" id="KW-0328">Glycosyltransferase</keyword>
<dbReference type="CDD" id="cd02510">
    <property type="entry name" value="pp-GalNAc-T"/>
    <property type="match status" value="1"/>
</dbReference>
<dbReference type="SUPFAM" id="SSF53448">
    <property type="entry name" value="Nucleotide-diphospho-sugar transferases"/>
    <property type="match status" value="1"/>
</dbReference>
<evidence type="ECO:0000256" key="15">
    <source>
        <dbReference type="ARBA" id="ARBA00023180"/>
    </source>
</evidence>
<dbReference type="GO" id="GO:0000139">
    <property type="term" value="C:Golgi membrane"/>
    <property type="evidence" value="ECO:0007669"/>
    <property type="project" value="UniProtKB-SubCell"/>
</dbReference>
<evidence type="ECO:0000256" key="16">
    <source>
        <dbReference type="ARBA" id="ARBA00023211"/>
    </source>
</evidence>
<keyword evidence="9 17" id="KW-0430">Lectin</keyword>
<keyword evidence="7 17" id="KW-0812">Transmembrane</keyword>
<evidence type="ECO:0000256" key="7">
    <source>
        <dbReference type="ARBA" id="ARBA00022692"/>
    </source>
</evidence>
<accession>A0AA36GWZ0</accession>
<comment type="caution">
    <text evidence="19">The sequence shown here is derived from an EMBL/GenBank/DDBJ whole genome shotgun (WGS) entry which is preliminary data.</text>
</comment>
<keyword evidence="10" id="KW-0735">Signal-anchor</keyword>
<evidence type="ECO:0000256" key="4">
    <source>
        <dbReference type="ARBA" id="ARBA00005680"/>
    </source>
</evidence>